<accession>A0ABQ1U040</accession>
<comment type="similarity">
    <text evidence="1 4">Belongs to the UDP-glucose/GDP-mannose dehydrogenase family.</text>
</comment>
<keyword evidence="7" id="KW-1185">Reference proteome</keyword>
<dbReference type="Pfam" id="PF03721">
    <property type="entry name" value="UDPG_MGDP_dh_N"/>
    <property type="match status" value="1"/>
</dbReference>
<protein>
    <submittedName>
        <fullName evidence="6">UDP-N-acetyl-D-galactosamine dehydrogenase</fullName>
    </submittedName>
</protein>
<comment type="caution">
    <text evidence="6">The sequence shown here is derived from an EMBL/GenBank/DDBJ whole genome shotgun (WGS) entry which is preliminary data.</text>
</comment>
<name>A0ABQ1U040_9FLAO</name>
<dbReference type="EMBL" id="BMKP01000003">
    <property type="protein sequence ID" value="GGF08015.1"/>
    <property type="molecule type" value="Genomic_DNA"/>
</dbReference>
<gene>
    <name evidence="6" type="primary">wbpO</name>
    <name evidence="6" type="ORF">GCM10011518_16550</name>
</gene>
<dbReference type="InterPro" id="IPR017476">
    <property type="entry name" value="UDP-Glc/GDP-Man"/>
</dbReference>
<dbReference type="InterPro" id="IPR014026">
    <property type="entry name" value="UDP-Glc/GDP-Man_DH_dimer"/>
</dbReference>
<dbReference type="NCBIfam" id="TIGR03026">
    <property type="entry name" value="NDP-sugDHase"/>
    <property type="match status" value="1"/>
</dbReference>
<dbReference type="Proteomes" id="UP000655016">
    <property type="component" value="Unassembled WGS sequence"/>
</dbReference>
<dbReference type="SUPFAM" id="SSF52413">
    <property type="entry name" value="UDP-glucose/GDP-mannose dehydrogenase C-terminal domain"/>
    <property type="match status" value="1"/>
</dbReference>
<dbReference type="PANTHER" id="PTHR43491:SF2">
    <property type="entry name" value="UDP-N-ACETYL-D-MANNOSAMINE DEHYDROGENASE"/>
    <property type="match status" value="1"/>
</dbReference>
<keyword evidence="2" id="KW-0560">Oxidoreductase</keyword>
<dbReference type="SMART" id="SM00984">
    <property type="entry name" value="UDPG_MGDP_dh_C"/>
    <property type="match status" value="1"/>
</dbReference>
<dbReference type="Pfam" id="PF00984">
    <property type="entry name" value="UDPG_MGDP_dh"/>
    <property type="match status" value="1"/>
</dbReference>
<sequence>MNNNVKIAVIGLGYVGLPLARLFATKYLVAGFDINESRVISLKQGLDTTLEVEDTVLQDVLIDTLDEKKGLYCTSDLKNISDCNYFIITVPTPVDKNNRPDLTPLYKASEAVGKVLKQGDVVIYESTVYPGVTEEQCVPVLEKVSGLKFNEGFFAGYSPERINPGDKEHTVEKILKITSGSTSEIGLKVDALYKSVITAGTYLAPTIKVAEAAKVIENSQRDINIAFVNELAKIFNLMNIDTQEVLAAAATKWNFLPFKPGLVGGHCIGVDPYYLAQRAQEFGYHPEIILAGRRLNDSMGEYIASQVVKLMIKKGISVNNAELLMLGITFKENCPDVRNTKIVDVIRALKEYGISVTIFDPIANIEEVEKEYGLAITNVVPKAQFDAIVLGVSHSDFLKLNFLEIQKTNSLIYDVKGVLGTIANSRL</sequence>
<dbReference type="InterPro" id="IPR036220">
    <property type="entry name" value="UDP-Glc/GDP-Man_DH_C_sf"/>
</dbReference>
<dbReference type="InterPro" id="IPR014027">
    <property type="entry name" value="UDP-Glc/GDP-Man_DH_C"/>
</dbReference>
<dbReference type="PIRSF" id="PIRSF500136">
    <property type="entry name" value="UDP_ManNAc_DH"/>
    <property type="match status" value="1"/>
</dbReference>
<dbReference type="InterPro" id="IPR008927">
    <property type="entry name" value="6-PGluconate_DH-like_C_sf"/>
</dbReference>
<dbReference type="Pfam" id="PF03720">
    <property type="entry name" value="UDPG_MGDP_dh_C"/>
    <property type="match status" value="1"/>
</dbReference>
<dbReference type="InterPro" id="IPR036291">
    <property type="entry name" value="NAD(P)-bd_dom_sf"/>
</dbReference>
<dbReference type="Gene3D" id="3.40.50.720">
    <property type="entry name" value="NAD(P)-binding Rossmann-like Domain"/>
    <property type="match status" value="2"/>
</dbReference>
<proteinExistence type="inferred from homology"/>
<dbReference type="PIRSF" id="PIRSF000124">
    <property type="entry name" value="UDPglc_GDPman_dh"/>
    <property type="match status" value="1"/>
</dbReference>
<dbReference type="PANTHER" id="PTHR43491">
    <property type="entry name" value="UDP-N-ACETYL-D-MANNOSAMINE DEHYDROGENASE"/>
    <property type="match status" value="1"/>
</dbReference>
<evidence type="ECO:0000259" key="5">
    <source>
        <dbReference type="SMART" id="SM00984"/>
    </source>
</evidence>
<dbReference type="SUPFAM" id="SSF51735">
    <property type="entry name" value="NAD(P)-binding Rossmann-fold domains"/>
    <property type="match status" value="1"/>
</dbReference>
<dbReference type="InterPro" id="IPR028359">
    <property type="entry name" value="UDP_ManNAc/GlcNAc_DH"/>
</dbReference>
<feature type="domain" description="UDP-glucose/GDP-mannose dehydrogenase C-terminal" evidence="5">
    <location>
        <begin position="324"/>
        <end position="421"/>
    </location>
</feature>
<evidence type="ECO:0000313" key="6">
    <source>
        <dbReference type="EMBL" id="GGF08015.1"/>
    </source>
</evidence>
<reference evidence="7" key="1">
    <citation type="journal article" date="2019" name="Int. J. Syst. Evol. Microbiol.">
        <title>The Global Catalogue of Microorganisms (GCM) 10K type strain sequencing project: providing services to taxonomists for standard genome sequencing and annotation.</title>
        <authorList>
            <consortium name="The Broad Institute Genomics Platform"/>
            <consortium name="The Broad Institute Genome Sequencing Center for Infectious Disease"/>
            <person name="Wu L."/>
            <person name="Ma J."/>
        </authorList>
    </citation>
    <scope>NUCLEOTIDE SEQUENCE [LARGE SCALE GENOMIC DNA]</scope>
    <source>
        <strain evidence="7">CGMCC 1.16060</strain>
    </source>
</reference>
<evidence type="ECO:0000256" key="4">
    <source>
        <dbReference type="PIRNR" id="PIRNR000124"/>
    </source>
</evidence>
<organism evidence="6 7">
    <name type="scientific">Flavobacterium limi</name>
    <dbReference type="NCBI Taxonomy" id="2045105"/>
    <lineage>
        <taxon>Bacteria</taxon>
        <taxon>Pseudomonadati</taxon>
        <taxon>Bacteroidota</taxon>
        <taxon>Flavobacteriia</taxon>
        <taxon>Flavobacteriales</taxon>
        <taxon>Flavobacteriaceae</taxon>
        <taxon>Flavobacterium</taxon>
    </lineage>
</organism>
<evidence type="ECO:0000256" key="1">
    <source>
        <dbReference type="ARBA" id="ARBA00006601"/>
    </source>
</evidence>
<dbReference type="SUPFAM" id="SSF48179">
    <property type="entry name" value="6-phosphogluconate dehydrogenase C-terminal domain-like"/>
    <property type="match status" value="1"/>
</dbReference>
<dbReference type="InterPro" id="IPR001732">
    <property type="entry name" value="UDP-Glc/GDP-Man_DH_N"/>
</dbReference>
<keyword evidence="3" id="KW-0520">NAD</keyword>
<dbReference type="RefSeq" id="WP_163393970.1">
    <property type="nucleotide sequence ID" value="NZ_BMKP01000003.1"/>
</dbReference>
<evidence type="ECO:0000313" key="7">
    <source>
        <dbReference type="Proteomes" id="UP000655016"/>
    </source>
</evidence>
<evidence type="ECO:0000256" key="2">
    <source>
        <dbReference type="ARBA" id="ARBA00023002"/>
    </source>
</evidence>
<evidence type="ECO:0000256" key="3">
    <source>
        <dbReference type="ARBA" id="ARBA00023027"/>
    </source>
</evidence>